<protein>
    <recommendedName>
        <fullName evidence="4">Transmembrane protein</fullName>
    </recommendedName>
</protein>
<organism evidence="2 3">
    <name type="scientific">Halteria grandinella</name>
    <dbReference type="NCBI Taxonomy" id="5974"/>
    <lineage>
        <taxon>Eukaryota</taxon>
        <taxon>Sar</taxon>
        <taxon>Alveolata</taxon>
        <taxon>Ciliophora</taxon>
        <taxon>Intramacronucleata</taxon>
        <taxon>Spirotrichea</taxon>
        <taxon>Stichotrichia</taxon>
        <taxon>Sporadotrichida</taxon>
        <taxon>Halteriidae</taxon>
        <taxon>Halteria</taxon>
    </lineage>
</organism>
<dbReference type="Proteomes" id="UP000785679">
    <property type="component" value="Unassembled WGS sequence"/>
</dbReference>
<reference evidence="2" key="1">
    <citation type="submission" date="2019-06" db="EMBL/GenBank/DDBJ databases">
        <authorList>
            <person name="Zheng W."/>
        </authorList>
    </citation>
    <scope>NUCLEOTIDE SEQUENCE</scope>
    <source>
        <strain evidence="2">QDHG01</strain>
    </source>
</reference>
<feature type="transmembrane region" description="Helical" evidence="1">
    <location>
        <begin position="131"/>
        <end position="150"/>
    </location>
</feature>
<evidence type="ECO:0000313" key="2">
    <source>
        <dbReference type="EMBL" id="TNV73849.1"/>
    </source>
</evidence>
<accession>A0A8J8SWY5</accession>
<keyword evidence="1" id="KW-0472">Membrane</keyword>
<feature type="transmembrane region" description="Helical" evidence="1">
    <location>
        <begin position="104"/>
        <end position="124"/>
    </location>
</feature>
<keyword evidence="1" id="KW-1133">Transmembrane helix</keyword>
<gene>
    <name evidence="2" type="ORF">FGO68_gene636</name>
</gene>
<name>A0A8J8SWY5_HALGN</name>
<evidence type="ECO:0008006" key="4">
    <source>
        <dbReference type="Google" id="ProtNLM"/>
    </source>
</evidence>
<proteinExistence type="predicted"/>
<keyword evidence="3" id="KW-1185">Reference proteome</keyword>
<sequence>MQCLIIQYREHWDKVTNILQACKQVQVCLIFQFNLNEVATNLYTFNSKQMVQSEMFRDHHLKIQLLKMIISIQAIQFSNLLYVIQLQVLQHNYQFSQYINYPDFYFKYLLVIEFFSFLLILLKLINNLNPFVLIIFQVLKFLIYNLHPFVTIYEQSQIMNDITSFN</sequence>
<dbReference type="AlphaFoldDB" id="A0A8J8SWY5"/>
<feature type="transmembrane region" description="Helical" evidence="1">
    <location>
        <begin position="65"/>
        <end position="84"/>
    </location>
</feature>
<keyword evidence="1" id="KW-0812">Transmembrane</keyword>
<evidence type="ECO:0000313" key="3">
    <source>
        <dbReference type="Proteomes" id="UP000785679"/>
    </source>
</evidence>
<comment type="caution">
    <text evidence="2">The sequence shown here is derived from an EMBL/GenBank/DDBJ whole genome shotgun (WGS) entry which is preliminary data.</text>
</comment>
<dbReference type="EMBL" id="RRYP01017966">
    <property type="protein sequence ID" value="TNV73849.1"/>
    <property type="molecule type" value="Genomic_DNA"/>
</dbReference>
<evidence type="ECO:0000256" key="1">
    <source>
        <dbReference type="SAM" id="Phobius"/>
    </source>
</evidence>